<feature type="transmembrane region" description="Helical" evidence="1">
    <location>
        <begin position="216"/>
        <end position="235"/>
    </location>
</feature>
<comment type="caution">
    <text evidence="2">The sequence shown here is derived from an EMBL/GenBank/DDBJ whole genome shotgun (WGS) entry which is preliminary data.</text>
</comment>
<dbReference type="RefSeq" id="WP_250857186.1">
    <property type="nucleotide sequence ID" value="NZ_JAGSOJ010000001.1"/>
</dbReference>
<keyword evidence="1" id="KW-0472">Membrane</keyword>
<dbReference type="Pfam" id="PF16481">
    <property type="entry name" value="DUF5058"/>
    <property type="match status" value="1"/>
</dbReference>
<feature type="transmembrane region" description="Helical" evidence="1">
    <location>
        <begin position="125"/>
        <end position="146"/>
    </location>
</feature>
<dbReference type="AlphaFoldDB" id="A0A9J6NXG3"/>
<protein>
    <submittedName>
        <fullName evidence="2">DUF5058 family protein</fullName>
    </submittedName>
</protein>
<keyword evidence="1" id="KW-1133">Transmembrane helix</keyword>
<feature type="transmembrane region" description="Helical" evidence="1">
    <location>
        <begin position="12"/>
        <end position="35"/>
    </location>
</feature>
<reference evidence="2" key="1">
    <citation type="journal article" date="2021" name="mSystems">
        <title>Bacteria and Archaea Synergistically Convert Glycine Betaine to Biogenic Methane in the Formosa Cold Seep of the South China Sea.</title>
        <authorList>
            <person name="Li L."/>
            <person name="Zhang W."/>
            <person name="Zhang S."/>
            <person name="Song L."/>
            <person name="Sun Q."/>
            <person name="Zhang H."/>
            <person name="Xiang H."/>
            <person name="Dong X."/>
        </authorList>
    </citation>
    <scope>NUCLEOTIDE SEQUENCE</scope>
    <source>
        <strain evidence="2">ZWT</strain>
    </source>
</reference>
<accession>A0A9J6NXG3</accession>
<evidence type="ECO:0000313" key="3">
    <source>
        <dbReference type="Proteomes" id="UP001056429"/>
    </source>
</evidence>
<name>A0A9J6NXG3_9CLOT</name>
<gene>
    <name evidence="2" type="ORF">KDK92_01085</name>
</gene>
<dbReference type="EMBL" id="JAGSOJ010000001">
    <property type="protein sequence ID" value="MCM1988317.1"/>
    <property type="molecule type" value="Genomic_DNA"/>
</dbReference>
<dbReference type="InterPro" id="IPR032479">
    <property type="entry name" value="DUF5058"/>
</dbReference>
<sequence length="237" mass="25626">MDYLDIANSKLIYGLGAMVILFVLVQCTIFLVKAWKRGIEIGLTKEQLMNTVKQSAIFSIVPSLPIIVSLIAMAPVLGVPFPWIRLSIIGSAPYELISAGIGAKSMGVEGLGAAGYTAEVFANSMWVMSFGIIWGLLICIVALKKIQKSVKNTMTKNSAWAGILISALFFGMISVFLSEPIVKGGVPFFTLLSGGGIMFLITIVERKFKVAWLGNFALSISMIFAMVMAIVYTNILI</sequence>
<keyword evidence="1" id="KW-0812">Transmembrane</keyword>
<evidence type="ECO:0000256" key="1">
    <source>
        <dbReference type="SAM" id="Phobius"/>
    </source>
</evidence>
<dbReference type="Proteomes" id="UP001056429">
    <property type="component" value="Unassembled WGS sequence"/>
</dbReference>
<evidence type="ECO:0000313" key="2">
    <source>
        <dbReference type="EMBL" id="MCM1988317.1"/>
    </source>
</evidence>
<feature type="transmembrane region" description="Helical" evidence="1">
    <location>
        <begin position="56"/>
        <end position="77"/>
    </location>
</feature>
<proteinExistence type="predicted"/>
<keyword evidence="3" id="KW-1185">Reference proteome</keyword>
<organism evidence="2 3">
    <name type="scientific">Oceanirhabdus seepicola</name>
    <dbReference type="NCBI Taxonomy" id="2828781"/>
    <lineage>
        <taxon>Bacteria</taxon>
        <taxon>Bacillati</taxon>
        <taxon>Bacillota</taxon>
        <taxon>Clostridia</taxon>
        <taxon>Eubacteriales</taxon>
        <taxon>Clostridiaceae</taxon>
        <taxon>Oceanirhabdus</taxon>
    </lineage>
</organism>
<feature type="transmembrane region" description="Helical" evidence="1">
    <location>
        <begin position="184"/>
        <end position="204"/>
    </location>
</feature>
<feature type="transmembrane region" description="Helical" evidence="1">
    <location>
        <begin position="158"/>
        <end position="178"/>
    </location>
</feature>
<reference evidence="2" key="2">
    <citation type="submission" date="2021-04" db="EMBL/GenBank/DDBJ databases">
        <authorList>
            <person name="Dong X."/>
        </authorList>
    </citation>
    <scope>NUCLEOTIDE SEQUENCE</scope>
    <source>
        <strain evidence="2">ZWT</strain>
    </source>
</reference>